<comment type="caution">
    <text evidence="1">The sequence shown here is derived from an EMBL/GenBank/DDBJ whole genome shotgun (WGS) entry which is preliminary data.</text>
</comment>
<sequence>MVFAFRDVGLSCLDIHLDGNNVIGCYGLFYDFEKSQNSF</sequence>
<reference evidence="1" key="1">
    <citation type="submission" date="2013-07" db="EMBL/GenBank/DDBJ databases">
        <title>Sub-species coevolution in mutualistic symbiosis.</title>
        <authorList>
            <person name="Murfin K."/>
            <person name="Klassen J."/>
            <person name="Lee M."/>
            <person name="Forst S."/>
            <person name="Stock P."/>
            <person name="Goodrich-Blair H."/>
        </authorList>
    </citation>
    <scope>NUCLEOTIDE SEQUENCE [LARGE SCALE GENOMIC DNA]</scope>
    <source>
        <strain evidence="1">Intermedium</strain>
    </source>
</reference>
<dbReference type="EMBL" id="CBTB010000065">
    <property type="protein sequence ID" value="CDH31543.1"/>
    <property type="molecule type" value="Genomic_DNA"/>
</dbReference>
<dbReference type="Proteomes" id="UP000028480">
    <property type="component" value="Unassembled WGS sequence"/>
</dbReference>
<dbReference type="AlphaFoldDB" id="A0A077QEH4"/>
<evidence type="ECO:0000313" key="1">
    <source>
        <dbReference type="EMBL" id="CDH31543.1"/>
    </source>
</evidence>
<accession>A0A077QEH4</accession>
<organism evidence="1">
    <name type="scientific">Xenorhabdus bovienii str. Intermedium</name>
    <dbReference type="NCBI Taxonomy" id="1379677"/>
    <lineage>
        <taxon>Bacteria</taxon>
        <taxon>Pseudomonadati</taxon>
        <taxon>Pseudomonadota</taxon>
        <taxon>Gammaproteobacteria</taxon>
        <taxon>Enterobacterales</taxon>
        <taxon>Morganellaceae</taxon>
        <taxon>Xenorhabdus</taxon>
    </lineage>
</organism>
<dbReference type="HOGENOM" id="CLU_3319383_0_0_6"/>
<name>A0A077QEH4_XENBV</name>
<gene>
    <name evidence="1" type="ORF">XBI1_1570017</name>
</gene>
<proteinExistence type="predicted"/>
<protein>
    <submittedName>
        <fullName evidence="1">Uncharacterized protein</fullName>
    </submittedName>
</protein>